<feature type="domain" description="Root UVB sensitive protein C-terminal" evidence="1">
    <location>
        <begin position="50"/>
        <end position="172"/>
    </location>
</feature>
<reference evidence="2" key="1">
    <citation type="submission" date="2022-06" db="EMBL/GenBank/DDBJ databases">
        <title>Uncovering the hologenomic basis of an extraordinary plant invasion.</title>
        <authorList>
            <person name="Bieker V.C."/>
            <person name="Martin M.D."/>
            <person name="Gilbert T."/>
            <person name="Hodgins K."/>
            <person name="Battlay P."/>
            <person name="Petersen B."/>
            <person name="Wilson J."/>
        </authorList>
    </citation>
    <scope>NUCLEOTIDE SEQUENCE</scope>
    <source>
        <strain evidence="2">AA19_3_7</strain>
        <tissue evidence="2">Leaf</tissue>
    </source>
</reference>
<dbReference type="GO" id="GO:0009926">
    <property type="term" value="P:auxin polar transport"/>
    <property type="evidence" value="ECO:0007669"/>
    <property type="project" value="TreeGrafter"/>
</dbReference>
<dbReference type="Proteomes" id="UP001206925">
    <property type="component" value="Unassembled WGS sequence"/>
</dbReference>
<dbReference type="Pfam" id="PF24160">
    <property type="entry name" value="UVB_sens_C"/>
    <property type="match status" value="1"/>
</dbReference>
<evidence type="ECO:0000313" key="3">
    <source>
        <dbReference type="Proteomes" id="UP001206925"/>
    </source>
</evidence>
<name>A0AAD5CYX5_AMBAR</name>
<dbReference type="EMBL" id="JAMZMK010006238">
    <property type="protein sequence ID" value="KAI7749970.1"/>
    <property type="molecule type" value="Genomic_DNA"/>
</dbReference>
<dbReference type="PANTHER" id="PTHR12770">
    <property type="entry name" value="RUS1 FAMILY PROTEIN C16ORF58"/>
    <property type="match status" value="1"/>
</dbReference>
<comment type="caution">
    <text evidence="2">The sequence shown here is derived from an EMBL/GenBank/DDBJ whole genome shotgun (WGS) entry which is preliminary data.</text>
</comment>
<keyword evidence="3" id="KW-1185">Reference proteome</keyword>
<evidence type="ECO:0000313" key="2">
    <source>
        <dbReference type="EMBL" id="KAI7749970.1"/>
    </source>
</evidence>
<dbReference type="InterPro" id="IPR055412">
    <property type="entry name" value="UVB_sens_C"/>
</dbReference>
<sequence length="181" mass="20345">MLQMVVGSLLSAIHIYSTYEEMRSAPINTLNPQRTAMIVEDFLKTGKVSSPADLRFREDLLFPGRMIKGAGNVKVGRNLHKVMKPSKLKQLKEILPDEKFVLNFGDKSTDMVLEQNASGEDALRGWLVAAYASLATNQEVEMIEEAYEKMNTVMPTLLSELRAKGWHTDRFLDGTGSRYGF</sequence>
<dbReference type="InterPro" id="IPR006968">
    <property type="entry name" value="RUS_fam"/>
</dbReference>
<organism evidence="2 3">
    <name type="scientific">Ambrosia artemisiifolia</name>
    <name type="common">Common ragweed</name>
    <dbReference type="NCBI Taxonomy" id="4212"/>
    <lineage>
        <taxon>Eukaryota</taxon>
        <taxon>Viridiplantae</taxon>
        <taxon>Streptophyta</taxon>
        <taxon>Embryophyta</taxon>
        <taxon>Tracheophyta</taxon>
        <taxon>Spermatophyta</taxon>
        <taxon>Magnoliopsida</taxon>
        <taxon>eudicotyledons</taxon>
        <taxon>Gunneridae</taxon>
        <taxon>Pentapetalae</taxon>
        <taxon>asterids</taxon>
        <taxon>campanulids</taxon>
        <taxon>Asterales</taxon>
        <taxon>Asteraceae</taxon>
        <taxon>Asteroideae</taxon>
        <taxon>Heliantheae alliance</taxon>
        <taxon>Heliantheae</taxon>
        <taxon>Ambrosia</taxon>
    </lineage>
</organism>
<dbReference type="AlphaFoldDB" id="A0AAD5CYX5"/>
<gene>
    <name evidence="2" type="ORF">M8C21_007773</name>
</gene>
<dbReference type="PANTHER" id="PTHR12770:SF30">
    <property type="entry name" value="ROOT UVB SENSITIVE FAMILY"/>
    <property type="match status" value="1"/>
</dbReference>
<accession>A0AAD5CYX5</accession>
<proteinExistence type="predicted"/>
<protein>
    <recommendedName>
        <fullName evidence="1">Root UVB sensitive protein C-terminal domain-containing protein</fullName>
    </recommendedName>
</protein>
<dbReference type="GO" id="GO:0009941">
    <property type="term" value="C:chloroplast envelope"/>
    <property type="evidence" value="ECO:0007669"/>
    <property type="project" value="TreeGrafter"/>
</dbReference>
<dbReference type="GO" id="GO:0010224">
    <property type="term" value="P:response to UV-B"/>
    <property type="evidence" value="ECO:0007669"/>
    <property type="project" value="TreeGrafter"/>
</dbReference>
<evidence type="ECO:0000259" key="1">
    <source>
        <dbReference type="Pfam" id="PF24160"/>
    </source>
</evidence>